<dbReference type="GO" id="GO:0030490">
    <property type="term" value="P:maturation of SSU-rRNA"/>
    <property type="evidence" value="ECO:0007669"/>
    <property type="project" value="TreeGrafter"/>
</dbReference>
<dbReference type="GO" id="GO:0005634">
    <property type="term" value="C:nucleus"/>
    <property type="evidence" value="ECO:0007669"/>
    <property type="project" value="TreeGrafter"/>
</dbReference>
<protein>
    <submittedName>
        <fullName evidence="4">Bud-site selection protein</fullName>
    </submittedName>
</protein>
<comment type="caution">
    <text evidence="4">The sequence shown here is derived from an EMBL/GenBank/DDBJ whole genome shotgun (WGS) entry which is preliminary data.</text>
</comment>
<dbReference type="GO" id="GO:0030686">
    <property type="term" value="C:90S preribosome"/>
    <property type="evidence" value="ECO:0007669"/>
    <property type="project" value="TreeGrafter"/>
</dbReference>
<dbReference type="EMBL" id="CALTRL010005819">
    <property type="protein sequence ID" value="CAH7686835.1"/>
    <property type="molecule type" value="Genomic_DNA"/>
</dbReference>
<dbReference type="PANTHER" id="PTHR23325:SF1">
    <property type="entry name" value="SERUM RESPONSE FACTOR-BINDING PROTEIN 1"/>
    <property type="match status" value="1"/>
</dbReference>
<dbReference type="InterPro" id="IPR015158">
    <property type="entry name" value="Bud22_dom"/>
</dbReference>
<feature type="region of interest" description="Disordered" evidence="2">
    <location>
        <begin position="1"/>
        <end position="91"/>
    </location>
</feature>
<evidence type="ECO:0000313" key="5">
    <source>
        <dbReference type="Proteomes" id="UP001153365"/>
    </source>
</evidence>
<evidence type="ECO:0000313" key="4">
    <source>
        <dbReference type="EMBL" id="CAH7686835.1"/>
    </source>
</evidence>
<feature type="compositionally biased region" description="Basic and acidic residues" evidence="2">
    <location>
        <begin position="63"/>
        <end position="72"/>
    </location>
</feature>
<feature type="compositionally biased region" description="Low complexity" evidence="2">
    <location>
        <begin position="246"/>
        <end position="257"/>
    </location>
</feature>
<feature type="compositionally biased region" description="Polar residues" evidence="2">
    <location>
        <begin position="258"/>
        <end position="268"/>
    </location>
</feature>
<dbReference type="Pfam" id="PF09073">
    <property type="entry name" value="BUD22"/>
    <property type="match status" value="1"/>
</dbReference>
<dbReference type="PANTHER" id="PTHR23325">
    <property type="entry name" value="SERUM RESPONSE FACTOR-BINDING"/>
    <property type="match status" value="1"/>
</dbReference>
<feature type="compositionally biased region" description="Polar residues" evidence="2">
    <location>
        <begin position="235"/>
        <end position="245"/>
    </location>
</feature>
<feature type="region of interest" description="Disordered" evidence="2">
    <location>
        <begin position="175"/>
        <end position="211"/>
    </location>
</feature>
<feature type="compositionally biased region" description="Basic and acidic residues" evidence="2">
    <location>
        <begin position="272"/>
        <end position="282"/>
    </location>
</feature>
<feature type="compositionally biased region" description="Basic and acidic residues" evidence="2">
    <location>
        <begin position="1"/>
        <end position="23"/>
    </location>
</feature>
<dbReference type="AlphaFoldDB" id="A0AAV0BKI2"/>
<dbReference type="InterPro" id="IPR037393">
    <property type="entry name" value="Bud22/SRFB1"/>
</dbReference>
<sequence length="311" mass="36508">MIDDEKRSNREKEMIRPADKEETSGDYNSDTEGDDNDYLDGVSNTDEEEEEDDEEEGIKDRRKTAELIDLRRGSNSLESNPTKKSSIPLRTDRMIKDQSTFLPRLNVGYYIDLKNSTDDRRTKKPKELKKLIDSIEKDEIEFKKIENEKFRKNRRGQRARRMIWEKKYGKDAKHLKELRQKRFDKRRSDSHEGSTSNDRSNMRNDSYKTRVNFNNRSELRIEKAFRGDKNRSDNFKTGSNGITIDSNNSKSFCSSKNLDVNDSRSLSSHQKRPNDEDGDHQKAIHPSWKAKQDQLRVISDFKPVGKKIKFS</sequence>
<reference evidence="4" key="1">
    <citation type="submission" date="2022-06" db="EMBL/GenBank/DDBJ databases">
        <authorList>
            <consortium name="SYNGENTA / RWTH Aachen University"/>
        </authorList>
    </citation>
    <scope>NUCLEOTIDE SEQUENCE</scope>
</reference>
<evidence type="ECO:0000256" key="1">
    <source>
        <dbReference type="ARBA" id="ARBA00023054"/>
    </source>
</evidence>
<dbReference type="Proteomes" id="UP001153365">
    <property type="component" value="Unassembled WGS sequence"/>
</dbReference>
<proteinExistence type="predicted"/>
<evidence type="ECO:0000256" key="2">
    <source>
        <dbReference type="SAM" id="MobiDB-lite"/>
    </source>
</evidence>
<feature type="compositionally biased region" description="Acidic residues" evidence="2">
    <location>
        <begin position="45"/>
        <end position="57"/>
    </location>
</feature>
<name>A0AAV0BKI2_PHAPC</name>
<accession>A0AAV0BKI2</accession>
<organism evidence="4 5">
    <name type="scientific">Phakopsora pachyrhizi</name>
    <name type="common">Asian soybean rust disease fungus</name>
    <dbReference type="NCBI Taxonomy" id="170000"/>
    <lineage>
        <taxon>Eukaryota</taxon>
        <taxon>Fungi</taxon>
        <taxon>Dikarya</taxon>
        <taxon>Basidiomycota</taxon>
        <taxon>Pucciniomycotina</taxon>
        <taxon>Pucciniomycetes</taxon>
        <taxon>Pucciniales</taxon>
        <taxon>Phakopsoraceae</taxon>
        <taxon>Phakopsora</taxon>
    </lineage>
</organism>
<feature type="compositionally biased region" description="Basic and acidic residues" evidence="2">
    <location>
        <begin position="175"/>
        <end position="192"/>
    </location>
</feature>
<keyword evidence="1" id="KW-0175">Coiled coil</keyword>
<feature type="compositionally biased region" description="Acidic residues" evidence="2">
    <location>
        <begin position="29"/>
        <end position="38"/>
    </location>
</feature>
<feature type="domain" description="Bud22" evidence="3">
    <location>
        <begin position="6"/>
        <end position="310"/>
    </location>
</feature>
<keyword evidence="5" id="KW-1185">Reference proteome</keyword>
<gene>
    <name evidence="4" type="ORF">PPACK8108_LOCUS21539</name>
</gene>
<feature type="region of interest" description="Disordered" evidence="2">
    <location>
        <begin position="229"/>
        <end position="292"/>
    </location>
</feature>
<evidence type="ECO:0000259" key="3">
    <source>
        <dbReference type="Pfam" id="PF09073"/>
    </source>
</evidence>
<feature type="compositionally biased region" description="Polar residues" evidence="2">
    <location>
        <begin position="73"/>
        <end position="85"/>
    </location>
</feature>